<dbReference type="InterPro" id="IPR008988">
    <property type="entry name" value="Transcriptional_repressor_C"/>
</dbReference>
<evidence type="ECO:0000313" key="4">
    <source>
        <dbReference type="Proteomes" id="UP000242610"/>
    </source>
</evidence>
<gene>
    <name evidence="3" type="ORF">GA0061077_1150</name>
</gene>
<keyword evidence="4" id="KW-1185">Reference proteome</keyword>
<dbReference type="STRING" id="1505727.GA0061077_1150"/>
<dbReference type="SMART" id="SM00899">
    <property type="entry name" value="FeoA"/>
    <property type="match status" value="1"/>
</dbReference>
<dbReference type="InterPro" id="IPR007167">
    <property type="entry name" value="Fe-transptr_FeoA-like"/>
</dbReference>
<dbReference type="Proteomes" id="UP000242610">
    <property type="component" value="Unassembled WGS sequence"/>
</dbReference>
<accession>A0A1C4H5V4</accession>
<dbReference type="SUPFAM" id="SSF50037">
    <property type="entry name" value="C-terminal domain of transcriptional repressors"/>
    <property type="match status" value="1"/>
</dbReference>
<feature type="domain" description="Ferrous iron transporter FeoA-like" evidence="2">
    <location>
        <begin position="3"/>
        <end position="74"/>
    </location>
</feature>
<proteinExistence type="predicted"/>
<dbReference type="InterPro" id="IPR038157">
    <property type="entry name" value="FeoA_core_dom"/>
</dbReference>
<dbReference type="GO" id="GO:0046914">
    <property type="term" value="F:transition metal ion binding"/>
    <property type="evidence" value="ECO:0007669"/>
    <property type="project" value="InterPro"/>
</dbReference>
<evidence type="ECO:0000259" key="2">
    <source>
        <dbReference type="SMART" id="SM00899"/>
    </source>
</evidence>
<dbReference type="EMBL" id="FMBL01000003">
    <property type="protein sequence ID" value="SCC80329.1"/>
    <property type="molecule type" value="Genomic_DNA"/>
</dbReference>
<dbReference type="Gene3D" id="2.30.30.90">
    <property type="match status" value="1"/>
</dbReference>
<evidence type="ECO:0000313" key="3">
    <source>
        <dbReference type="EMBL" id="SCC80329.1"/>
    </source>
</evidence>
<dbReference type="Pfam" id="PF04023">
    <property type="entry name" value="FeoA"/>
    <property type="match status" value="1"/>
</dbReference>
<sequence length="76" mass="8519">MDESLRTCPLGVDVEICRMDFEARSRFRLNELGLRVHEPIRVIQKAVFGGCVVVHSGERIAVDGGTARHIFVVPRT</sequence>
<reference evidence="4" key="1">
    <citation type="submission" date="2016-08" db="EMBL/GenBank/DDBJ databases">
        <authorList>
            <person name="Varghese N."/>
            <person name="Submissions Spin"/>
        </authorList>
    </citation>
    <scope>NUCLEOTIDE SEQUENCE [LARGE SCALE GENOMIC DNA]</scope>
    <source>
        <strain evidence="4">R-52791</strain>
    </source>
</reference>
<dbReference type="AlphaFoldDB" id="A0A1C4H5V4"/>
<protein>
    <submittedName>
        <fullName evidence="3">FeoA domain-containing protein</fullName>
    </submittedName>
</protein>
<dbReference type="RefSeq" id="WP_091847992.1">
    <property type="nucleotide sequence ID" value="NZ_JACHWK010000017.1"/>
</dbReference>
<evidence type="ECO:0000256" key="1">
    <source>
        <dbReference type="ARBA" id="ARBA00023004"/>
    </source>
</evidence>
<dbReference type="OrthoDB" id="4420166at2"/>
<organism evidence="3 4">
    <name type="scientific">Bifidobacterium commune</name>
    <dbReference type="NCBI Taxonomy" id="1505727"/>
    <lineage>
        <taxon>Bacteria</taxon>
        <taxon>Bacillati</taxon>
        <taxon>Actinomycetota</taxon>
        <taxon>Actinomycetes</taxon>
        <taxon>Bifidobacteriales</taxon>
        <taxon>Bifidobacteriaceae</taxon>
        <taxon>Bifidobacterium</taxon>
    </lineage>
</organism>
<keyword evidence="1" id="KW-0408">Iron</keyword>
<name>A0A1C4H5V4_9BIFI</name>